<name>A0A518I3S7_9BACT</name>
<reference evidence="1 2" key="1">
    <citation type="submission" date="2019-03" db="EMBL/GenBank/DDBJ databases">
        <title>Deep-cultivation of Planctomycetes and their phenomic and genomic characterization uncovers novel biology.</title>
        <authorList>
            <person name="Wiegand S."/>
            <person name="Jogler M."/>
            <person name="Boedeker C."/>
            <person name="Pinto D."/>
            <person name="Vollmers J."/>
            <person name="Rivas-Marin E."/>
            <person name="Kohn T."/>
            <person name="Peeters S.H."/>
            <person name="Heuer A."/>
            <person name="Rast P."/>
            <person name="Oberbeckmann S."/>
            <person name="Bunk B."/>
            <person name="Jeske O."/>
            <person name="Meyerdierks A."/>
            <person name="Storesund J.E."/>
            <person name="Kallscheuer N."/>
            <person name="Luecker S."/>
            <person name="Lage O.M."/>
            <person name="Pohl T."/>
            <person name="Merkel B.J."/>
            <person name="Hornburger P."/>
            <person name="Mueller R.-W."/>
            <person name="Bruemmer F."/>
            <person name="Labrenz M."/>
            <person name="Spormann A.M."/>
            <person name="Op den Camp H."/>
            <person name="Overmann J."/>
            <person name="Amann R."/>
            <person name="Jetten M.S.M."/>
            <person name="Mascher T."/>
            <person name="Medema M.H."/>
            <person name="Devos D.P."/>
            <person name="Kaster A.-K."/>
            <person name="Ovreas L."/>
            <person name="Rohde M."/>
            <person name="Galperin M.Y."/>
            <person name="Jogler C."/>
        </authorList>
    </citation>
    <scope>NUCLEOTIDE SEQUENCE [LARGE SCALE GENOMIC DNA]</scope>
    <source>
        <strain evidence="1 2">Enr13</strain>
    </source>
</reference>
<protein>
    <recommendedName>
        <fullName evidence="3">DUF1552 domain-containing protein</fullName>
    </recommendedName>
</protein>
<sequence length="438" mass="48816">MFASLRDVPFVHEVRGSEPEHDQSEALRQGPKRFCCIFFPNGVSLPPAGHPAHDDWHWFPHSVGRDYVLTRPLEPLGKLRDELTILSGLSHPAMRTSIAHITADSFLTGADSSREYTNSLSLDQLIANHLGSQTRFPSLTLSSDGGVGTPGRTQTLSFSASGRPIPSLSKPRAIFNRLFGVENQTLVEQRRQFGRNQSILDNVLEETAALGQGLSAADRQRLDEYTTSVREIEKRLASADRWLDVQRPSVDPAGFELSATPRDDVEAYIRVIYDLMYVAFLTDSTRSITYQITSEDAKGIGDRFPGAIGLPGHHSLSHGTAKENGYENWARYDQFLTTQFAYFLERLRSTSDPFQQGSLLDHTSVLYGCSTSRTHQAVNYPLILAGGRAMGFAHGSHKRFDESRHRLSDLYVTLLQQFGIEVDRFADSTTSLREVLDA</sequence>
<dbReference type="Pfam" id="PF07586">
    <property type="entry name" value="HXXSHH"/>
    <property type="match status" value="1"/>
</dbReference>
<dbReference type="EMBL" id="CP037423">
    <property type="protein sequence ID" value="QDV47755.1"/>
    <property type="molecule type" value="Genomic_DNA"/>
</dbReference>
<evidence type="ECO:0000313" key="2">
    <source>
        <dbReference type="Proteomes" id="UP000319004"/>
    </source>
</evidence>
<keyword evidence="2" id="KW-1185">Reference proteome</keyword>
<dbReference type="RefSeq" id="WP_197455636.1">
    <property type="nucleotide sequence ID" value="NZ_CP037423.1"/>
</dbReference>
<accession>A0A518I3S7</accession>
<dbReference type="Proteomes" id="UP000319004">
    <property type="component" value="Chromosome"/>
</dbReference>
<organism evidence="1 2">
    <name type="scientific">Stieleria neptunia</name>
    <dbReference type="NCBI Taxonomy" id="2527979"/>
    <lineage>
        <taxon>Bacteria</taxon>
        <taxon>Pseudomonadati</taxon>
        <taxon>Planctomycetota</taxon>
        <taxon>Planctomycetia</taxon>
        <taxon>Pirellulales</taxon>
        <taxon>Pirellulaceae</taxon>
        <taxon>Stieleria</taxon>
    </lineage>
</organism>
<dbReference type="AlphaFoldDB" id="A0A518I3S7"/>
<proteinExistence type="predicted"/>
<evidence type="ECO:0008006" key="3">
    <source>
        <dbReference type="Google" id="ProtNLM"/>
    </source>
</evidence>
<gene>
    <name evidence="1" type="ORF">Enr13x_76670</name>
</gene>
<dbReference type="InterPro" id="IPR011447">
    <property type="entry name" value="DUF1552"/>
</dbReference>
<evidence type="ECO:0000313" key="1">
    <source>
        <dbReference type="EMBL" id="QDV47755.1"/>
    </source>
</evidence>
<dbReference type="KEGG" id="snep:Enr13x_76670"/>